<evidence type="ECO:0000256" key="1">
    <source>
        <dbReference type="ARBA" id="ARBA00006658"/>
    </source>
</evidence>
<reference evidence="3" key="1">
    <citation type="submission" date="2013-12" db="EMBL/GenBank/DDBJ databases">
        <authorList>
            <person name="Genoscope - CEA"/>
        </authorList>
    </citation>
    <scope>NUCLEOTIDE SEQUENCE</scope>
    <source>
        <strain evidence="3">CBS 1993</strain>
    </source>
</reference>
<keyword evidence="4" id="KW-1185">Reference proteome</keyword>
<feature type="region of interest" description="Disordered" evidence="2">
    <location>
        <begin position="24"/>
        <end position="74"/>
    </location>
</feature>
<dbReference type="PANTHER" id="PTHR21021:SF16">
    <property type="entry name" value="TIP41-LIKE PROTEIN"/>
    <property type="match status" value="1"/>
</dbReference>
<dbReference type="HOGENOM" id="CLU_039187_0_2_1"/>
<dbReference type="EMBL" id="HG793127">
    <property type="protein sequence ID" value="CDK26368.1"/>
    <property type="molecule type" value="Genomic_DNA"/>
</dbReference>
<protein>
    <recommendedName>
        <fullName evidence="5">Type 2A phosphatase activator TIP41</fullName>
    </recommendedName>
</protein>
<feature type="compositionally biased region" description="Polar residues" evidence="2">
    <location>
        <begin position="37"/>
        <end position="50"/>
    </location>
</feature>
<evidence type="ECO:0000313" key="3">
    <source>
        <dbReference type="EMBL" id="CDK26368.1"/>
    </source>
</evidence>
<dbReference type="GeneID" id="34519762"/>
<dbReference type="GO" id="GO:0005829">
    <property type="term" value="C:cytosol"/>
    <property type="evidence" value="ECO:0007669"/>
    <property type="project" value="TreeGrafter"/>
</dbReference>
<dbReference type="STRING" id="1382522.W6MK51"/>
<evidence type="ECO:0000313" key="4">
    <source>
        <dbReference type="Proteomes" id="UP000019384"/>
    </source>
</evidence>
<evidence type="ECO:0000256" key="2">
    <source>
        <dbReference type="SAM" id="MobiDB-lite"/>
    </source>
</evidence>
<dbReference type="PANTHER" id="PTHR21021">
    <property type="entry name" value="GAF/PUTATIVE CYTOSKELETAL PROTEIN"/>
    <property type="match status" value="1"/>
</dbReference>
<gene>
    <name evidence="3" type="ORF">KUCA_T00002340001</name>
</gene>
<dbReference type="OrthoDB" id="10253878at2759"/>
<dbReference type="Pfam" id="PF04176">
    <property type="entry name" value="TIP41"/>
    <property type="match status" value="1"/>
</dbReference>
<dbReference type="InterPro" id="IPR051330">
    <property type="entry name" value="Phosphatase_reg/MetRdx"/>
</dbReference>
<dbReference type="GO" id="GO:0031929">
    <property type="term" value="P:TOR signaling"/>
    <property type="evidence" value="ECO:0007669"/>
    <property type="project" value="TreeGrafter"/>
</dbReference>
<accession>W6MK51</accession>
<dbReference type="GO" id="GO:1904262">
    <property type="term" value="P:negative regulation of TORC1 signaling"/>
    <property type="evidence" value="ECO:0007669"/>
    <property type="project" value="EnsemblFungi"/>
</dbReference>
<organism evidence="3 4">
    <name type="scientific">Kuraishia capsulata CBS 1993</name>
    <dbReference type="NCBI Taxonomy" id="1382522"/>
    <lineage>
        <taxon>Eukaryota</taxon>
        <taxon>Fungi</taxon>
        <taxon>Dikarya</taxon>
        <taxon>Ascomycota</taxon>
        <taxon>Saccharomycotina</taxon>
        <taxon>Pichiomycetes</taxon>
        <taxon>Pichiales</taxon>
        <taxon>Pichiaceae</taxon>
        <taxon>Kuraishia</taxon>
    </lineage>
</organism>
<name>W6MK51_9ASCO</name>
<sequence length="362" mass="41731">MSNNRKIQIDSFQVQSAREMVALTTRSRIPQRPEPTRLQTRPPTVSQPEFETSAKMDRQHTCCSSSSSSSPDSNFKYPHVKLPSSHPQCDQCGRIITPSPTATLPINEAPSIQVGDWKIFTSRKPILNSEELTQWEADLKIPLPEMIFGNNEITVYNERLRKGLKFCAKDALSMVVLDHVDLKVSYATEWFSAREQKHKNNEEIMGSYQDYDWTYTTEYKGTVLEDLRFAATEDPIPLDKLSSTKEPILLFDDMILYEDELGDNGCSVVSCKIRVMPSCLLILQRFFLRVDNVILRVYDTRFYIDFETGLVMREFKQQQEHFKDLEPVLAMSNKGDPRSLLRDANWVSQNLKVVKVEREVMV</sequence>
<proteinExistence type="inferred from homology"/>
<evidence type="ECO:0008006" key="5">
    <source>
        <dbReference type="Google" id="ProtNLM"/>
    </source>
</evidence>
<reference evidence="3" key="2">
    <citation type="submission" date="2014-02" db="EMBL/GenBank/DDBJ databases">
        <title>Complete DNA sequence of /Kuraishia capsulata/ illustrates novel genomic features among budding yeasts (/Saccharomycotina/).</title>
        <authorList>
            <person name="Morales L."/>
            <person name="Noel B."/>
            <person name="Porcel B."/>
            <person name="Marcet-Houben M."/>
            <person name="Hullo M-F."/>
            <person name="Sacerdot C."/>
            <person name="Tekaia F."/>
            <person name="Leh-Louis V."/>
            <person name="Despons L."/>
            <person name="Khanna V."/>
            <person name="Aury J-M."/>
            <person name="Barbe V."/>
            <person name="Couloux A."/>
            <person name="Labadie K."/>
            <person name="Pelletier E."/>
            <person name="Souciet J-L."/>
            <person name="Boekhout T."/>
            <person name="Gabaldon T."/>
            <person name="Wincker P."/>
            <person name="Dujon B."/>
        </authorList>
    </citation>
    <scope>NUCLEOTIDE SEQUENCE</scope>
    <source>
        <strain evidence="3">CBS 1993</strain>
    </source>
</reference>
<dbReference type="RefSeq" id="XP_022458374.1">
    <property type="nucleotide sequence ID" value="XM_022602584.1"/>
</dbReference>
<comment type="similarity">
    <text evidence="1">Belongs to the TIP41 family.</text>
</comment>
<dbReference type="Proteomes" id="UP000019384">
    <property type="component" value="Unassembled WGS sequence"/>
</dbReference>
<dbReference type="AlphaFoldDB" id="W6MK51"/>
<dbReference type="InterPro" id="IPR007303">
    <property type="entry name" value="TIP41-like"/>
</dbReference>